<organism evidence="2 3">
    <name type="scientific">Monosiga brevicollis</name>
    <name type="common">Choanoflagellate</name>
    <dbReference type="NCBI Taxonomy" id="81824"/>
    <lineage>
        <taxon>Eukaryota</taxon>
        <taxon>Choanoflagellata</taxon>
        <taxon>Craspedida</taxon>
        <taxon>Salpingoecidae</taxon>
        <taxon>Monosiga</taxon>
    </lineage>
</organism>
<accession>A9UZ29</accession>
<reference evidence="2 3" key="1">
    <citation type="journal article" date="2008" name="Nature">
        <title>The genome of the choanoflagellate Monosiga brevicollis and the origin of metazoans.</title>
        <authorList>
            <consortium name="JGI Sequencing"/>
            <person name="King N."/>
            <person name="Westbrook M.J."/>
            <person name="Young S.L."/>
            <person name="Kuo A."/>
            <person name="Abedin M."/>
            <person name="Chapman J."/>
            <person name="Fairclough S."/>
            <person name="Hellsten U."/>
            <person name="Isogai Y."/>
            <person name="Letunic I."/>
            <person name="Marr M."/>
            <person name="Pincus D."/>
            <person name="Putnam N."/>
            <person name="Rokas A."/>
            <person name="Wright K.J."/>
            <person name="Zuzow R."/>
            <person name="Dirks W."/>
            <person name="Good M."/>
            <person name="Goodstein D."/>
            <person name="Lemons D."/>
            <person name="Li W."/>
            <person name="Lyons J.B."/>
            <person name="Morris A."/>
            <person name="Nichols S."/>
            <person name="Richter D.J."/>
            <person name="Salamov A."/>
            <person name="Bork P."/>
            <person name="Lim W.A."/>
            <person name="Manning G."/>
            <person name="Miller W.T."/>
            <person name="McGinnis W."/>
            <person name="Shapiro H."/>
            <person name="Tjian R."/>
            <person name="Grigoriev I.V."/>
            <person name="Rokhsar D."/>
        </authorList>
    </citation>
    <scope>NUCLEOTIDE SEQUENCE [LARGE SCALE GENOMIC DNA]</scope>
    <source>
        <strain evidence="3">MX1 / ATCC 50154</strain>
    </source>
</reference>
<feature type="coiled-coil region" evidence="1">
    <location>
        <begin position="20"/>
        <end position="192"/>
    </location>
</feature>
<gene>
    <name evidence="2" type="ORF">MONBRDRAFT_8110</name>
</gene>
<dbReference type="AlphaFoldDB" id="A9UZ29"/>
<dbReference type="GeneID" id="5890781"/>
<name>A9UZ29_MONBE</name>
<sequence length="240" mass="27281">MRQSERTAINRELIKQLSTAQQMCRRLVDLEAKAMQAQLEGENLRQALHDCEQLVVQLRTDIHTLTQSREQLEAMYQEKCVRAADLEDLLRDRHAAETAAKNELSETRSELESERAARRAAEAAMVRMQTDHAAAIARLRAPTEAVAARAEEQRDAMSQDMAATTAATEQTMSELLHELAEKDAALVELTQQLHARHHQPRDTARQVRKVENARIGLRTCRILQLGLRQQSTFATRQLQE</sequence>
<dbReference type="RefSeq" id="XP_001745741.1">
    <property type="nucleotide sequence ID" value="XM_001745689.1"/>
</dbReference>
<proteinExistence type="predicted"/>
<dbReference type="Proteomes" id="UP000001357">
    <property type="component" value="Unassembled WGS sequence"/>
</dbReference>
<evidence type="ECO:0000313" key="2">
    <source>
        <dbReference type="EMBL" id="EDQ89712.1"/>
    </source>
</evidence>
<keyword evidence="3" id="KW-1185">Reference proteome</keyword>
<dbReference type="KEGG" id="mbr:MONBRDRAFT_8110"/>
<evidence type="ECO:0000256" key="1">
    <source>
        <dbReference type="SAM" id="Coils"/>
    </source>
</evidence>
<keyword evidence="1" id="KW-0175">Coiled coil</keyword>
<evidence type="ECO:0000313" key="3">
    <source>
        <dbReference type="Proteomes" id="UP000001357"/>
    </source>
</evidence>
<dbReference type="EMBL" id="CH991550">
    <property type="protein sequence ID" value="EDQ89712.1"/>
    <property type="molecule type" value="Genomic_DNA"/>
</dbReference>
<dbReference type="InParanoid" id="A9UZ29"/>
<protein>
    <submittedName>
        <fullName evidence="2">Uncharacterized protein</fullName>
    </submittedName>
</protein>